<comment type="caution">
    <text evidence="1">The sequence shown here is derived from an EMBL/GenBank/DDBJ whole genome shotgun (WGS) entry which is preliminary data.</text>
</comment>
<dbReference type="EMBL" id="LDJX01000001">
    <property type="protein sequence ID" value="KPM33174.1"/>
    <property type="molecule type" value="Genomic_DNA"/>
</dbReference>
<dbReference type="RefSeq" id="WP_054557405.1">
    <property type="nucleotide sequence ID" value="NZ_LDJX01000001.1"/>
</dbReference>
<evidence type="ECO:0000313" key="2">
    <source>
        <dbReference type="Proteomes" id="UP000050280"/>
    </source>
</evidence>
<dbReference type="OrthoDB" id="1162521at2"/>
<accession>A0A0P7B3P6</accession>
<dbReference type="InterPro" id="IPR045398">
    <property type="entry name" value="DUF6515"/>
</dbReference>
<dbReference type="Proteomes" id="UP000050280">
    <property type="component" value="Unassembled WGS sequence"/>
</dbReference>
<gene>
    <name evidence="1" type="ORF">I595_76</name>
</gene>
<sequence>MTHLKLVFLIALFVGNTQLLSAQRNVIRVYPKQGTVVAKIHKPVRLVHHNINYHLANGIWYRARGRNYVVVAPPLGLQLRRLPKGNKLVVRNGRKLYRYKGVWYKKTGRHYTIVNV</sequence>
<dbReference type="AlphaFoldDB" id="A0A0P7B3P6"/>
<keyword evidence="2" id="KW-1185">Reference proteome</keyword>
<organism evidence="1 2">
    <name type="scientific">Croceitalea dokdonensis DOKDO 023</name>
    <dbReference type="NCBI Taxonomy" id="1300341"/>
    <lineage>
        <taxon>Bacteria</taxon>
        <taxon>Pseudomonadati</taxon>
        <taxon>Bacteroidota</taxon>
        <taxon>Flavobacteriia</taxon>
        <taxon>Flavobacteriales</taxon>
        <taxon>Flavobacteriaceae</taxon>
        <taxon>Croceitalea</taxon>
    </lineage>
</organism>
<dbReference type="STRING" id="1300341.I595_76"/>
<reference evidence="1 2" key="1">
    <citation type="submission" date="2015-09" db="EMBL/GenBank/DDBJ databases">
        <title>Genome sequence of the marine flavobacterium Croceitalea dokdonensis DOKDO 023 that contains proton- and sodium-pumping rhodopsins.</title>
        <authorList>
            <person name="Kwon S.-K."/>
            <person name="Lee H.K."/>
            <person name="Kwak M.-J."/>
            <person name="Kim J.F."/>
        </authorList>
    </citation>
    <scope>NUCLEOTIDE SEQUENCE [LARGE SCALE GENOMIC DNA]</scope>
    <source>
        <strain evidence="1 2">DOKDO 023</strain>
    </source>
</reference>
<proteinExistence type="predicted"/>
<evidence type="ECO:0000313" key="1">
    <source>
        <dbReference type="EMBL" id="KPM33174.1"/>
    </source>
</evidence>
<dbReference type="Pfam" id="PF20125">
    <property type="entry name" value="DUF6515"/>
    <property type="match status" value="1"/>
</dbReference>
<protein>
    <submittedName>
        <fullName evidence="1">Uncharacterized protein</fullName>
    </submittedName>
</protein>
<name>A0A0P7B3P6_9FLAO</name>